<evidence type="ECO:0000313" key="2">
    <source>
        <dbReference type="EMBL" id="AXV09878.1"/>
    </source>
</evidence>
<dbReference type="AlphaFoldDB" id="A0A346Y5Y1"/>
<keyword evidence="2" id="KW-0614">Plasmid</keyword>
<sequence length="91" mass="9534">MNPFNLSFPSSPTGPVVAAVVYAATLTFLALGFPAVPTPASAAAAAVPAILVGGLVHHVVAALHRRWEVRRAATEAEEAARRERIRQLLAP</sequence>
<proteinExistence type="predicted"/>
<evidence type="ECO:0000256" key="1">
    <source>
        <dbReference type="SAM" id="Phobius"/>
    </source>
</evidence>
<organism evidence="2 3">
    <name type="scientific">Euzebya pacifica</name>
    <dbReference type="NCBI Taxonomy" id="1608957"/>
    <lineage>
        <taxon>Bacteria</taxon>
        <taxon>Bacillati</taxon>
        <taxon>Actinomycetota</taxon>
        <taxon>Nitriliruptoria</taxon>
        <taxon>Euzebyales</taxon>
    </lineage>
</organism>
<keyword evidence="1" id="KW-0812">Transmembrane</keyword>
<keyword evidence="1" id="KW-1133">Transmembrane helix</keyword>
<dbReference type="RefSeq" id="WP_164711077.1">
    <property type="nucleotide sequence ID" value="NZ_CP031166.1"/>
</dbReference>
<protein>
    <submittedName>
        <fullName evidence="2">Uncharacterized protein</fullName>
    </submittedName>
</protein>
<keyword evidence="1" id="KW-0472">Membrane</keyword>
<name>A0A346Y5Y1_9ACTN</name>
<dbReference type="KEGG" id="euz:DVS28_b0108"/>
<gene>
    <name evidence="2" type="ORF">DVS28_b0108</name>
</gene>
<keyword evidence="3" id="KW-1185">Reference proteome</keyword>
<evidence type="ECO:0000313" key="3">
    <source>
        <dbReference type="Proteomes" id="UP000264006"/>
    </source>
</evidence>
<accession>A0A346Y5Y1</accession>
<feature type="transmembrane region" description="Helical" evidence="1">
    <location>
        <begin position="42"/>
        <end position="63"/>
    </location>
</feature>
<feature type="transmembrane region" description="Helical" evidence="1">
    <location>
        <begin position="12"/>
        <end position="36"/>
    </location>
</feature>
<geneLocation type="plasmid" evidence="3">
    <name>pedy32-46i</name>
</geneLocation>
<reference evidence="2 3" key="1">
    <citation type="submission" date="2018-09" db="EMBL/GenBank/DDBJ databases">
        <title>Complete genome sequence of Euzebya sp. DY32-46 isolated from seawater of Pacific Ocean.</title>
        <authorList>
            <person name="Xu L."/>
            <person name="Wu Y.-H."/>
            <person name="Xu X.-W."/>
        </authorList>
    </citation>
    <scope>NUCLEOTIDE SEQUENCE [LARGE SCALE GENOMIC DNA]</scope>
    <source>
        <strain evidence="2 3">DY32-46</strain>
        <plasmid evidence="3">pedy32-46i</plasmid>
    </source>
</reference>
<dbReference type="EMBL" id="CP031166">
    <property type="protein sequence ID" value="AXV09878.1"/>
    <property type="molecule type" value="Genomic_DNA"/>
</dbReference>
<dbReference type="Proteomes" id="UP000264006">
    <property type="component" value="Plasmid pEDY32-46I"/>
</dbReference>